<proteinExistence type="inferred from homology"/>
<dbReference type="EMBL" id="QYYD01000001">
    <property type="protein sequence ID" value="RJF78736.1"/>
    <property type="molecule type" value="Genomic_DNA"/>
</dbReference>
<evidence type="ECO:0000256" key="1">
    <source>
        <dbReference type="ARBA" id="ARBA00003236"/>
    </source>
</evidence>
<evidence type="ECO:0000313" key="9">
    <source>
        <dbReference type="Proteomes" id="UP000285523"/>
    </source>
</evidence>
<sequence>MIVLNYHELVDASPSNAWCLTHQAFEAHCSLYQDRLISPQTFLSRCSDPEASDGGVLLTFDDGFLSDYTHVYAHCMTTNVIPGFMSFIPVEFVGEPGRMTWKMIEELDRAGVAIGSHGMAHVDLTTVSDGELDRELIGSKSMLEDHLGRSVPLFAFPYGRFSRRVWEAALRAGYTHLFTIQLGRHRGFEPFLYSRLCLTNDMGPDYMRRHLLDPDAGRGLAWKASTKLGLYRPLMRVRYR</sequence>
<keyword evidence="5" id="KW-0732">Signal</keyword>
<name>A0A418VQV7_RHOPL</name>
<comment type="similarity">
    <text evidence="3">Belongs to the polysaccharide deacetylase family.</text>
</comment>
<evidence type="ECO:0000256" key="5">
    <source>
        <dbReference type="ARBA" id="ARBA00022729"/>
    </source>
</evidence>
<dbReference type="PANTHER" id="PTHR34216">
    <property type="match status" value="1"/>
</dbReference>
<dbReference type="InterPro" id="IPR002509">
    <property type="entry name" value="NODB_dom"/>
</dbReference>
<dbReference type="GO" id="GO:0016810">
    <property type="term" value="F:hydrolase activity, acting on carbon-nitrogen (but not peptide) bonds"/>
    <property type="evidence" value="ECO:0007669"/>
    <property type="project" value="InterPro"/>
</dbReference>
<dbReference type="PANTHER" id="PTHR34216:SF3">
    <property type="entry name" value="POLY-BETA-1,6-N-ACETYL-D-GLUCOSAMINE N-DEACETYLASE"/>
    <property type="match status" value="1"/>
</dbReference>
<dbReference type="SUPFAM" id="SSF88713">
    <property type="entry name" value="Glycoside hydrolase/deacetylase"/>
    <property type="match status" value="1"/>
</dbReference>
<dbReference type="OrthoDB" id="9763050at2"/>
<dbReference type="InterPro" id="IPR051398">
    <property type="entry name" value="Polysacch_Deacetylase"/>
</dbReference>
<dbReference type="InterPro" id="IPR011330">
    <property type="entry name" value="Glyco_hydro/deAcase_b/a-brl"/>
</dbReference>
<comment type="subcellular location">
    <subcellularLocation>
        <location evidence="2">Secreted</location>
    </subcellularLocation>
</comment>
<comment type="function">
    <text evidence="1">Is involved in generating a small heat-stable compound (Nod), an acylated oligomer of N-acetylglucosamine, that stimulates mitosis in various plant protoplasts.</text>
</comment>
<evidence type="ECO:0000256" key="6">
    <source>
        <dbReference type="ARBA" id="ARBA00032976"/>
    </source>
</evidence>
<dbReference type="CDD" id="cd10918">
    <property type="entry name" value="CE4_NodB_like_5s_6s"/>
    <property type="match status" value="1"/>
</dbReference>
<reference evidence="8 9" key="1">
    <citation type="submission" date="2018-09" db="EMBL/GenBank/DDBJ databases">
        <title>Draft genome sequence of Rhodopseudomonas palustris 2.1.18.</title>
        <authorList>
            <person name="Robertson S.L."/>
            <person name="Meyer T.E."/>
            <person name="Kyndt J.A."/>
        </authorList>
    </citation>
    <scope>NUCLEOTIDE SEQUENCE [LARGE SCALE GENOMIC DNA]</scope>
    <source>
        <strain evidence="8 9">2.1.18</strain>
    </source>
</reference>
<dbReference type="Gene3D" id="3.20.20.370">
    <property type="entry name" value="Glycoside hydrolase/deacetylase"/>
    <property type="match status" value="1"/>
</dbReference>
<evidence type="ECO:0000313" key="8">
    <source>
        <dbReference type="EMBL" id="RJF78736.1"/>
    </source>
</evidence>
<evidence type="ECO:0000256" key="2">
    <source>
        <dbReference type="ARBA" id="ARBA00004613"/>
    </source>
</evidence>
<dbReference type="GO" id="GO:0005975">
    <property type="term" value="P:carbohydrate metabolic process"/>
    <property type="evidence" value="ECO:0007669"/>
    <property type="project" value="InterPro"/>
</dbReference>
<dbReference type="Proteomes" id="UP000285523">
    <property type="component" value="Unassembled WGS sequence"/>
</dbReference>
<comment type="caution">
    <text evidence="8">The sequence shown here is derived from an EMBL/GenBank/DDBJ whole genome shotgun (WGS) entry which is preliminary data.</text>
</comment>
<accession>A0A418VQV7</accession>
<dbReference type="PROSITE" id="PS51677">
    <property type="entry name" value="NODB"/>
    <property type="match status" value="1"/>
</dbReference>
<feature type="domain" description="NodB homology" evidence="7">
    <location>
        <begin position="54"/>
        <end position="240"/>
    </location>
</feature>
<dbReference type="RefSeq" id="WP_119854633.1">
    <property type="nucleotide sequence ID" value="NZ_QYYD01000001.1"/>
</dbReference>
<evidence type="ECO:0000256" key="4">
    <source>
        <dbReference type="ARBA" id="ARBA00020071"/>
    </source>
</evidence>
<dbReference type="Pfam" id="PF01522">
    <property type="entry name" value="Polysacc_deac_1"/>
    <property type="match status" value="1"/>
</dbReference>
<dbReference type="GO" id="GO:0005576">
    <property type="term" value="C:extracellular region"/>
    <property type="evidence" value="ECO:0007669"/>
    <property type="project" value="UniProtKB-SubCell"/>
</dbReference>
<protein>
    <recommendedName>
        <fullName evidence="4">Chitooligosaccharide deacetylase</fullName>
    </recommendedName>
    <alternativeName>
        <fullName evidence="6">Nodulation protein B</fullName>
    </alternativeName>
</protein>
<evidence type="ECO:0000256" key="3">
    <source>
        <dbReference type="ARBA" id="ARBA00010973"/>
    </source>
</evidence>
<evidence type="ECO:0000259" key="7">
    <source>
        <dbReference type="PROSITE" id="PS51677"/>
    </source>
</evidence>
<gene>
    <name evidence="8" type="ORF">D4Q52_00815</name>
</gene>
<organism evidence="8 9">
    <name type="scientific">Rhodopseudomonas palustris</name>
    <dbReference type="NCBI Taxonomy" id="1076"/>
    <lineage>
        <taxon>Bacteria</taxon>
        <taxon>Pseudomonadati</taxon>
        <taxon>Pseudomonadota</taxon>
        <taxon>Alphaproteobacteria</taxon>
        <taxon>Hyphomicrobiales</taxon>
        <taxon>Nitrobacteraceae</taxon>
        <taxon>Rhodopseudomonas</taxon>
    </lineage>
</organism>
<dbReference type="AlphaFoldDB" id="A0A418VQV7"/>